<evidence type="ECO:0000313" key="3">
    <source>
        <dbReference type="Proteomes" id="UP000469558"/>
    </source>
</evidence>
<dbReference type="InterPro" id="IPR011333">
    <property type="entry name" value="SKP1/BTB/POZ_sf"/>
</dbReference>
<dbReference type="CDD" id="cd18186">
    <property type="entry name" value="BTB_POZ_ZBTB_KLHL-like"/>
    <property type="match status" value="1"/>
</dbReference>
<evidence type="ECO:0000313" key="2">
    <source>
        <dbReference type="EMBL" id="TVY73407.1"/>
    </source>
</evidence>
<dbReference type="InterPro" id="IPR000210">
    <property type="entry name" value="BTB/POZ_dom"/>
</dbReference>
<comment type="caution">
    <text evidence="2">The sequence shown here is derived from an EMBL/GenBank/DDBJ whole genome shotgun (WGS) entry which is preliminary data.</text>
</comment>
<dbReference type="SMART" id="SM00225">
    <property type="entry name" value="BTB"/>
    <property type="match status" value="1"/>
</dbReference>
<evidence type="ECO:0000259" key="1">
    <source>
        <dbReference type="PROSITE" id="PS50097"/>
    </source>
</evidence>
<keyword evidence="3" id="KW-1185">Reference proteome</keyword>
<sequence length="329" mass="37414">MPPIREPTIFESPGTEPDVRIVVFDREFHVHSAILRHDSGFFRENLVSSNASGTTASHICYEYVSVVDDEGAWRLEQGKEMSTTEAKELKNGLSKPAEEAAFEKLLCAMYDTPYPVKSLQELSDISRLAHLYQTISIVSLSLNSAKYSSPRFPREINLNPLEALILARELRQPFLFREALVYAVSRWADCRFDRKVLDAHPDLKTIVESEYSKISMQIAIVLYITFASVSRKDRIFLFVTDELKSSVSLDPGLPPTRGAKYFRALYERLASWDQDSCSSVKEILQELLKINITLVDHNYTVAESDKFLCAQIEDGELPWDLAMDDRSSD</sequence>
<organism evidence="2 3">
    <name type="scientific">Lachnellula suecica</name>
    <dbReference type="NCBI Taxonomy" id="602035"/>
    <lineage>
        <taxon>Eukaryota</taxon>
        <taxon>Fungi</taxon>
        <taxon>Dikarya</taxon>
        <taxon>Ascomycota</taxon>
        <taxon>Pezizomycotina</taxon>
        <taxon>Leotiomycetes</taxon>
        <taxon>Helotiales</taxon>
        <taxon>Lachnaceae</taxon>
        <taxon>Lachnellula</taxon>
    </lineage>
</organism>
<name>A0A8T9C4Y2_9HELO</name>
<proteinExistence type="predicted"/>
<dbReference type="SUPFAM" id="SSF54695">
    <property type="entry name" value="POZ domain"/>
    <property type="match status" value="1"/>
</dbReference>
<dbReference type="OrthoDB" id="2129688at2759"/>
<dbReference type="EMBL" id="QGMK01001087">
    <property type="protein sequence ID" value="TVY73407.1"/>
    <property type="molecule type" value="Genomic_DNA"/>
</dbReference>
<dbReference type="Gene3D" id="3.30.710.10">
    <property type="entry name" value="Potassium Channel Kv1.1, Chain A"/>
    <property type="match status" value="1"/>
</dbReference>
<feature type="domain" description="BTB" evidence="1">
    <location>
        <begin position="17"/>
        <end position="118"/>
    </location>
</feature>
<dbReference type="PROSITE" id="PS50097">
    <property type="entry name" value="BTB"/>
    <property type="match status" value="1"/>
</dbReference>
<accession>A0A8T9C4Y2</accession>
<dbReference type="AlphaFoldDB" id="A0A8T9C4Y2"/>
<reference evidence="2 3" key="1">
    <citation type="submission" date="2018-05" db="EMBL/GenBank/DDBJ databases">
        <title>Genome sequencing and assembly of the regulated plant pathogen Lachnellula willkommii and related sister species for the development of diagnostic species identification markers.</title>
        <authorList>
            <person name="Giroux E."/>
            <person name="Bilodeau G."/>
        </authorList>
    </citation>
    <scope>NUCLEOTIDE SEQUENCE [LARGE SCALE GENOMIC DNA]</scope>
    <source>
        <strain evidence="2 3">CBS 268.59</strain>
    </source>
</reference>
<gene>
    <name evidence="2" type="ORF">LSUE1_G008361</name>
</gene>
<protein>
    <recommendedName>
        <fullName evidence="1">BTB domain-containing protein</fullName>
    </recommendedName>
</protein>
<dbReference type="Proteomes" id="UP000469558">
    <property type="component" value="Unassembled WGS sequence"/>
</dbReference>